<evidence type="ECO:0008006" key="3">
    <source>
        <dbReference type="Google" id="ProtNLM"/>
    </source>
</evidence>
<reference evidence="1" key="2">
    <citation type="submission" date="2021-09" db="EMBL/GenBank/DDBJ databases">
        <authorList>
            <person name="Jia N."/>
            <person name="Wang J."/>
            <person name="Shi W."/>
            <person name="Du L."/>
            <person name="Sun Y."/>
            <person name="Zhan W."/>
            <person name="Jiang J."/>
            <person name="Wang Q."/>
            <person name="Zhang B."/>
            <person name="Ji P."/>
            <person name="Sakyi L.B."/>
            <person name="Cui X."/>
            <person name="Yuan T."/>
            <person name="Jiang B."/>
            <person name="Yang W."/>
            <person name="Lam T.T.-Y."/>
            <person name="Chang Q."/>
            <person name="Ding S."/>
            <person name="Wang X."/>
            <person name="Zhu J."/>
            <person name="Ruan X."/>
            <person name="Zhao L."/>
            <person name="Wei J."/>
            <person name="Que T."/>
            <person name="Du C."/>
            <person name="Cheng J."/>
            <person name="Dai P."/>
            <person name="Han X."/>
            <person name="Huang E."/>
            <person name="Gao Y."/>
            <person name="Liu J."/>
            <person name="Shao H."/>
            <person name="Ye R."/>
            <person name="Li L."/>
            <person name="Wei W."/>
            <person name="Wang X."/>
            <person name="Wang C."/>
            <person name="Huo Q."/>
            <person name="Li W."/>
            <person name="Guo W."/>
            <person name="Chen H."/>
            <person name="Chen S."/>
            <person name="Zhou L."/>
            <person name="Zhou L."/>
            <person name="Ni X."/>
            <person name="Tian J."/>
            <person name="Zhou Y."/>
            <person name="Sheng Y."/>
            <person name="Liu T."/>
            <person name="Pan Y."/>
            <person name="Xia L."/>
            <person name="Li J."/>
            <person name="Zhao F."/>
            <person name="Cao W."/>
        </authorList>
    </citation>
    <scope>NUCLEOTIDE SEQUENCE</scope>
    <source>
        <strain evidence="1">Rmic-2018</strain>
        <tissue evidence="1">Larvae</tissue>
    </source>
</reference>
<dbReference type="Proteomes" id="UP000821866">
    <property type="component" value="Chromosome 10"/>
</dbReference>
<dbReference type="EMBL" id="JABSTU010000002">
    <property type="protein sequence ID" value="KAH8036583.1"/>
    <property type="molecule type" value="Genomic_DNA"/>
</dbReference>
<evidence type="ECO:0000313" key="1">
    <source>
        <dbReference type="EMBL" id="KAH8036583.1"/>
    </source>
</evidence>
<sequence>MNTSNFRIYQALTISVGRSSADVTEDIICPIAMQNFVVISAPSQANAKAYASVEAITIIPQGTRLAYTLLHETPNARASPETSIRTLTMKISEDQSRNPSVLEERRIKNSATVVILFRGLRVPKCVMCCPSIVKCTLYRWQMEVCYACGRLGHRADVFHTP</sequence>
<comment type="caution">
    <text evidence="1">The sequence shown here is derived from an EMBL/GenBank/DDBJ whole genome shotgun (WGS) entry which is preliminary data.</text>
</comment>
<accession>A0A9J6EQX3</accession>
<dbReference type="AlphaFoldDB" id="A0A9J6EQX3"/>
<protein>
    <recommendedName>
        <fullName evidence="3">CCHC-type domain-containing protein</fullName>
    </recommendedName>
</protein>
<reference evidence="1" key="1">
    <citation type="journal article" date="2020" name="Cell">
        <title>Large-Scale Comparative Analyses of Tick Genomes Elucidate Their Genetic Diversity and Vector Capacities.</title>
        <authorList>
            <consortium name="Tick Genome and Microbiome Consortium (TIGMIC)"/>
            <person name="Jia N."/>
            <person name="Wang J."/>
            <person name="Shi W."/>
            <person name="Du L."/>
            <person name="Sun Y."/>
            <person name="Zhan W."/>
            <person name="Jiang J.F."/>
            <person name="Wang Q."/>
            <person name="Zhang B."/>
            <person name="Ji P."/>
            <person name="Bell-Sakyi L."/>
            <person name="Cui X.M."/>
            <person name="Yuan T.T."/>
            <person name="Jiang B.G."/>
            <person name="Yang W.F."/>
            <person name="Lam T.T."/>
            <person name="Chang Q.C."/>
            <person name="Ding S.J."/>
            <person name="Wang X.J."/>
            <person name="Zhu J.G."/>
            <person name="Ruan X.D."/>
            <person name="Zhao L."/>
            <person name="Wei J.T."/>
            <person name="Ye R.Z."/>
            <person name="Que T.C."/>
            <person name="Du C.H."/>
            <person name="Zhou Y.H."/>
            <person name="Cheng J.X."/>
            <person name="Dai P.F."/>
            <person name="Guo W.B."/>
            <person name="Han X.H."/>
            <person name="Huang E.J."/>
            <person name="Li L.F."/>
            <person name="Wei W."/>
            <person name="Gao Y.C."/>
            <person name="Liu J.Z."/>
            <person name="Shao H.Z."/>
            <person name="Wang X."/>
            <person name="Wang C.C."/>
            <person name="Yang T.C."/>
            <person name="Huo Q.B."/>
            <person name="Li W."/>
            <person name="Chen H.Y."/>
            <person name="Chen S.E."/>
            <person name="Zhou L.G."/>
            <person name="Ni X.B."/>
            <person name="Tian J.H."/>
            <person name="Sheng Y."/>
            <person name="Liu T."/>
            <person name="Pan Y.S."/>
            <person name="Xia L.Y."/>
            <person name="Li J."/>
            <person name="Zhao F."/>
            <person name="Cao W.C."/>
        </authorList>
    </citation>
    <scope>NUCLEOTIDE SEQUENCE</scope>
    <source>
        <strain evidence="1">Rmic-2018</strain>
    </source>
</reference>
<name>A0A9J6EQX3_RHIMP</name>
<organism evidence="1 2">
    <name type="scientific">Rhipicephalus microplus</name>
    <name type="common">Cattle tick</name>
    <name type="synonym">Boophilus microplus</name>
    <dbReference type="NCBI Taxonomy" id="6941"/>
    <lineage>
        <taxon>Eukaryota</taxon>
        <taxon>Metazoa</taxon>
        <taxon>Ecdysozoa</taxon>
        <taxon>Arthropoda</taxon>
        <taxon>Chelicerata</taxon>
        <taxon>Arachnida</taxon>
        <taxon>Acari</taxon>
        <taxon>Parasitiformes</taxon>
        <taxon>Ixodida</taxon>
        <taxon>Ixodoidea</taxon>
        <taxon>Ixodidae</taxon>
        <taxon>Rhipicephalinae</taxon>
        <taxon>Rhipicephalus</taxon>
        <taxon>Boophilus</taxon>
    </lineage>
</organism>
<gene>
    <name evidence="1" type="ORF">HPB51_001759</name>
</gene>
<evidence type="ECO:0000313" key="2">
    <source>
        <dbReference type="Proteomes" id="UP000821866"/>
    </source>
</evidence>
<keyword evidence="2" id="KW-1185">Reference proteome</keyword>
<proteinExistence type="predicted"/>